<reference evidence="3" key="1">
    <citation type="submission" date="2020-03" db="EMBL/GenBank/DDBJ databases">
        <authorList>
            <person name="He L."/>
        </authorList>
    </citation>
    <scope>NUCLEOTIDE SEQUENCE</scope>
    <source>
        <strain evidence="3">CkLH20</strain>
    </source>
</reference>
<dbReference type="GO" id="GO:0003700">
    <property type="term" value="F:DNA-binding transcription factor activity"/>
    <property type="evidence" value="ECO:0007669"/>
    <property type="project" value="InterPro"/>
</dbReference>
<dbReference type="RefSeq" id="XP_038740574.1">
    <property type="nucleotide sequence ID" value="XM_038894244.1"/>
</dbReference>
<evidence type="ECO:0000313" key="3">
    <source>
        <dbReference type="EMBL" id="KAF9871113.1"/>
    </source>
</evidence>
<dbReference type="Pfam" id="PF04082">
    <property type="entry name" value="Fungal_trans"/>
    <property type="match status" value="1"/>
</dbReference>
<comment type="caution">
    <text evidence="3">The sequence shown here is derived from an EMBL/GenBank/DDBJ whole genome shotgun (WGS) entry which is preliminary data.</text>
</comment>
<dbReference type="GeneID" id="62167318"/>
<evidence type="ECO:0000259" key="2">
    <source>
        <dbReference type="Pfam" id="PF04082"/>
    </source>
</evidence>
<proteinExistence type="predicted"/>
<keyword evidence="1" id="KW-0539">Nucleus</keyword>
<dbReference type="InterPro" id="IPR007219">
    <property type="entry name" value="XnlR_reg_dom"/>
</dbReference>
<sequence>MGCNRSTAVDGLGQKSDQYRLTFWITYVMDRTTTLMIGRPSSFRDEDIDTPFPQDPSEIGLLQEMNSVPPCGLITDGSFVRVMARMGKIADCIMSGIYSSQRISDARDLLMETNIHGCESALEAIFQDLPDFLDFRNTEGPIGNDWQEVQRLHVGIIYYMLRILVHRPALVFASFFSSVAEAQSSLPPSFNLRQSMGILTASAKGLIRLTHESLSMRQPDARSDSSLAIYLVAACVTLLYGVLDSEATPDHARDTFLSVDEAIHCLEGMKHFGPMTGKTLSIDIMRMAKNVLSCPAGFALTDMGNEFISTFPWLE</sequence>
<accession>A0A9P6HUQ1</accession>
<gene>
    <name evidence="3" type="ORF">CkaCkLH20_11530</name>
</gene>
<dbReference type="Proteomes" id="UP000781932">
    <property type="component" value="Unassembled WGS sequence"/>
</dbReference>
<reference evidence="3" key="2">
    <citation type="submission" date="2020-11" db="EMBL/GenBank/DDBJ databases">
        <title>Whole genome sequencing of Colletotrichum sp.</title>
        <authorList>
            <person name="Li H."/>
        </authorList>
    </citation>
    <scope>NUCLEOTIDE SEQUENCE</scope>
    <source>
        <strain evidence="3">CkLH20</strain>
    </source>
</reference>
<name>A0A9P6HUQ1_9PEZI</name>
<dbReference type="GO" id="GO:0003677">
    <property type="term" value="F:DNA binding"/>
    <property type="evidence" value="ECO:0007669"/>
    <property type="project" value="InterPro"/>
</dbReference>
<feature type="domain" description="Xylanolytic transcriptional activator regulatory" evidence="2">
    <location>
        <begin position="2"/>
        <end position="125"/>
    </location>
</feature>
<dbReference type="GO" id="GO:0008270">
    <property type="term" value="F:zinc ion binding"/>
    <property type="evidence" value="ECO:0007669"/>
    <property type="project" value="InterPro"/>
</dbReference>
<dbReference type="EMBL" id="JAATWM020000048">
    <property type="protein sequence ID" value="KAF9871113.1"/>
    <property type="molecule type" value="Genomic_DNA"/>
</dbReference>
<dbReference type="PANTHER" id="PTHR46910">
    <property type="entry name" value="TRANSCRIPTION FACTOR PDR1"/>
    <property type="match status" value="1"/>
</dbReference>
<dbReference type="PANTHER" id="PTHR46910:SF12">
    <property type="entry name" value="REGULATORY PROTEIN CAT8"/>
    <property type="match status" value="1"/>
</dbReference>
<evidence type="ECO:0000256" key="1">
    <source>
        <dbReference type="ARBA" id="ARBA00023242"/>
    </source>
</evidence>
<keyword evidence="4" id="KW-1185">Reference proteome</keyword>
<protein>
    <submittedName>
        <fullName evidence="3">C6 transcription factor</fullName>
    </submittedName>
</protein>
<evidence type="ECO:0000313" key="4">
    <source>
        <dbReference type="Proteomes" id="UP000781932"/>
    </source>
</evidence>
<dbReference type="InterPro" id="IPR050987">
    <property type="entry name" value="AtrR-like"/>
</dbReference>
<organism evidence="3 4">
    <name type="scientific">Colletotrichum karsti</name>
    <dbReference type="NCBI Taxonomy" id="1095194"/>
    <lineage>
        <taxon>Eukaryota</taxon>
        <taxon>Fungi</taxon>
        <taxon>Dikarya</taxon>
        <taxon>Ascomycota</taxon>
        <taxon>Pezizomycotina</taxon>
        <taxon>Sordariomycetes</taxon>
        <taxon>Hypocreomycetidae</taxon>
        <taxon>Glomerellales</taxon>
        <taxon>Glomerellaceae</taxon>
        <taxon>Colletotrichum</taxon>
        <taxon>Colletotrichum boninense species complex</taxon>
    </lineage>
</organism>
<dbReference type="AlphaFoldDB" id="A0A9P6HUQ1"/>
<dbReference type="OrthoDB" id="5296287at2759"/>
<dbReference type="GO" id="GO:0006351">
    <property type="term" value="P:DNA-templated transcription"/>
    <property type="evidence" value="ECO:0007669"/>
    <property type="project" value="InterPro"/>
</dbReference>
<dbReference type="CDD" id="cd12148">
    <property type="entry name" value="fungal_TF_MHR"/>
    <property type="match status" value="1"/>
</dbReference>